<dbReference type="EC" id="3.1.-.-" evidence="6"/>
<dbReference type="EMBL" id="CP000251">
    <property type="protein sequence ID" value="ABC83210.1"/>
    <property type="molecule type" value="Genomic_DNA"/>
</dbReference>
<dbReference type="InterPro" id="IPR011335">
    <property type="entry name" value="Restrct_endonuc-II-like"/>
</dbReference>
<dbReference type="PIRSF" id="PIRSF018267">
    <property type="entry name" value="VSR_endonuc"/>
    <property type="match status" value="1"/>
</dbReference>
<evidence type="ECO:0000256" key="7">
    <source>
        <dbReference type="SAM" id="MobiDB-lite"/>
    </source>
</evidence>
<dbReference type="AlphaFoldDB" id="Q2IF54"/>
<dbReference type="SUPFAM" id="SSF52980">
    <property type="entry name" value="Restriction endonuclease-like"/>
    <property type="match status" value="1"/>
</dbReference>
<name>Q2IF54_ANADE</name>
<dbReference type="NCBIfam" id="TIGR00632">
    <property type="entry name" value="vsr"/>
    <property type="match status" value="1"/>
</dbReference>
<reference evidence="8" key="1">
    <citation type="submission" date="2006-01" db="EMBL/GenBank/DDBJ databases">
        <title>Complete sequence of Anaeromyxobacter dehalogenans 2CP-C.</title>
        <authorList>
            <consortium name="US DOE Joint Genome Institute"/>
            <person name="Copeland A."/>
            <person name="Lucas S."/>
            <person name="Lapidus A."/>
            <person name="Barry K."/>
            <person name="Detter J.C."/>
            <person name="Glavina T."/>
            <person name="Hammon N."/>
            <person name="Israni S."/>
            <person name="Pitluck S."/>
            <person name="Brettin T."/>
            <person name="Bruce D."/>
            <person name="Han C."/>
            <person name="Tapia R."/>
            <person name="Gilna P."/>
            <person name="Kiss H."/>
            <person name="Schmutz J."/>
            <person name="Larimer F."/>
            <person name="Land M."/>
            <person name="Kyrpides N."/>
            <person name="Anderson I."/>
            <person name="Sanford R.A."/>
            <person name="Ritalahti K.M."/>
            <person name="Thomas H.S."/>
            <person name="Kirby J.R."/>
            <person name="Zhulin I.B."/>
            <person name="Loeffler F.E."/>
            <person name="Richardson P."/>
        </authorList>
    </citation>
    <scope>NUCLEOTIDE SEQUENCE</scope>
    <source>
        <strain evidence="8">2CP-C</strain>
    </source>
</reference>
<sequence>MSETRSKRHPELVRDEATSKRLGRVRQRDTGPELIVRRMLHGLGGRYRRSSKKLPGSPDIVNWSRRWAVFVHGCFWHWHNDCGRASVPKRNRAFWLAKLNANRRRDCRVIADLEALGFRTMVLWECEIEERPLDVERKLSRFLARVAR</sequence>
<evidence type="ECO:0000256" key="5">
    <source>
        <dbReference type="ARBA" id="ARBA00023204"/>
    </source>
</evidence>
<proteinExistence type="inferred from homology"/>
<accession>Q2IF54</accession>
<keyword evidence="3 6" id="KW-0227">DNA damage</keyword>
<feature type="compositionally biased region" description="Basic and acidic residues" evidence="7">
    <location>
        <begin position="9"/>
        <end position="19"/>
    </location>
</feature>
<comment type="function">
    <text evidence="6">May nick specific sequences that contain T:G mispairs resulting from m5C-deamination.</text>
</comment>
<comment type="similarity">
    <text evidence="6">Belongs to the vsr family.</text>
</comment>
<dbReference type="eggNOG" id="COG3727">
    <property type="taxonomic scope" value="Bacteria"/>
</dbReference>
<evidence type="ECO:0000256" key="6">
    <source>
        <dbReference type="PIRNR" id="PIRNR018267"/>
    </source>
</evidence>
<gene>
    <name evidence="8" type="ordered locus">Adeh_3443</name>
</gene>
<dbReference type="OrthoDB" id="9801520at2"/>
<keyword evidence="2 6" id="KW-0255">Endonuclease</keyword>
<evidence type="ECO:0000313" key="8">
    <source>
        <dbReference type="EMBL" id="ABC83210.1"/>
    </source>
</evidence>
<protein>
    <recommendedName>
        <fullName evidence="6">Very short patch repair endonuclease</fullName>
        <ecNumber evidence="6">3.1.-.-</ecNumber>
    </recommendedName>
</protein>
<dbReference type="GO" id="GO:0006298">
    <property type="term" value="P:mismatch repair"/>
    <property type="evidence" value="ECO:0007669"/>
    <property type="project" value="UniProtKB-UniRule"/>
</dbReference>
<keyword evidence="4 6" id="KW-0378">Hydrolase</keyword>
<dbReference type="Proteomes" id="UP000001935">
    <property type="component" value="Chromosome"/>
</dbReference>
<evidence type="ECO:0000256" key="2">
    <source>
        <dbReference type="ARBA" id="ARBA00022759"/>
    </source>
</evidence>
<dbReference type="Pfam" id="PF03852">
    <property type="entry name" value="Vsr"/>
    <property type="match status" value="1"/>
</dbReference>
<organism evidence="8 9">
    <name type="scientific">Anaeromyxobacter dehalogenans (strain 2CP-C)</name>
    <dbReference type="NCBI Taxonomy" id="290397"/>
    <lineage>
        <taxon>Bacteria</taxon>
        <taxon>Pseudomonadati</taxon>
        <taxon>Myxococcota</taxon>
        <taxon>Myxococcia</taxon>
        <taxon>Myxococcales</taxon>
        <taxon>Cystobacterineae</taxon>
        <taxon>Anaeromyxobacteraceae</taxon>
        <taxon>Anaeromyxobacter</taxon>
    </lineage>
</organism>
<dbReference type="STRING" id="290397.Adeh_3443"/>
<dbReference type="GO" id="GO:0016787">
    <property type="term" value="F:hydrolase activity"/>
    <property type="evidence" value="ECO:0007669"/>
    <property type="project" value="UniProtKB-KW"/>
</dbReference>
<dbReference type="GO" id="GO:0004519">
    <property type="term" value="F:endonuclease activity"/>
    <property type="evidence" value="ECO:0007669"/>
    <property type="project" value="UniProtKB-KW"/>
</dbReference>
<dbReference type="KEGG" id="ade:Adeh_3443"/>
<evidence type="ECO:0000256" key="3">
    <source>
        <dbReference type="ARBA" id="ARBA00022763"/>
    </source>
</evidence>
<dbReference type="InterPro" id="IPR004603">
    <property type="entry name" value="DNA_mismatch_endonuc_vsr"/>
</dbReference>
<dbReference type="CDD" id="cd00221">
    <property type="entry name" value="Vsr"/>
    <property type="match status" value="1"/>
</dbReference>
<evidence type="ECO:0000256" key="1">
    <source>
        <dbReference type="ARBA" id="ARBA00022722"/>
    </source>
</evidence>
<dbReference type="HOGENOM" id="CLU_111913_1_1_7"/>
<feature type="region of interest" description="Disordered" evidence="7">
    <location>
        <begin position="1"/>
        <end position="24"/>
    </location>
</feature>
<dbReference type="RefSeq" id="WP_011422492.1">
    <property type="nucleotide sequence ID" value="NC_007760.1"/>
</dbReference>
<keyword evidence="5 6" id="KW-0234">DNA repair</keyword>
<evidence type="ECO:0000256" key="4">
    <source>
        <dbReference type="ARBA" id="ARBA00022801"/>
    </source>
</evidence>
<evidence type="ECO:0000313" key="9">
    <source>
        <dbReference type="Proteomes" id="UP000001935"/>
    </source>
</evidence>
<keyword evidence="1 6" id="KW-0540">Nuclease</keyword>
<dbReference type="REBASE" id="11855">
    <property type="entry name" value="V.AdeCPORF3442P"/>
</dbReference>
<dbReference type="Gene3D" id="3.40.960.10">
    <property type="entry name" value="VSR Endonuclease"/>
    <property type="match status" value="1"/>
</dbReference>